<dbReference type="InterPro" id="IPR000210">
    <property type="entry name" value="BTB/POZ_dom"/>
</dbReference>
<sequence>MNSIVKTSSSIRIEVTEEFLNHESYHELPLQKFKEVEDCAWQVKIYFHNYRNEPPGFLLKKRFPRQRRDPDLSFIIEGNEKRFVIDQHYLDDDTDFIYDYERIRFDQLRPNAINNGKFVVIVTANVRMPICRPMLSSYTSNTTATSLNFKQFANTVPDFKFLLDGKCIPVHKEYMSNISPVFKAMFSHDTKETRTGTIEITDFDYDTVKAAVDLLYGHAFESKSLPEVILMLRFCEKYFITSAVNQLKGWLLNNTTVDELNKYQKLEALLQQMVL</sequence>
<reference evidence="2" key="1">
    <citation type="journal article" date="2013" name="Genetics">
        <title>The draft genome and transcriptome of Panagrellus redivivus are shaped by the harsh demands of a free-living lifestyle.</title>
        <authorList>
            <person name="Srinivasan J."/>
            <person name="Dillman A.R."/>
            <person name="Macchietto M.G."/>
            <person name="Heikkinen L."/>
            <person name="Lakso M."/>
            <person name="Fracchia K.M."/>
            <person name="Antoshechkin I."/>
            <person name="Mortazavi A."/>
            <person name="Wong G."/>
            <person name="Sternberg P.W."/>
        </authorList>
    </citation>
    <scope>NUCLEOTIDE SEQUENCE [LARGE SCALE GENOMIC DNA]</scope>
    <source>
        <strain evidence="2">MT8872</strain>
    </source>
</reference>
<proteinExistence type="predicted"/>
<dbReference type="PROSITE" id="PS50097">
    <property type="entry name" value="BTB"/>
    <property type="match status" value="1"/>
</dbReference>
<dbReference type="WBParaSite" id="Pan_g10649.t1">
    <property type="protein sequence ID" value="Pan_g10649.t1"/>
    <property type="gene ID" value="Pan_g10649"/>
</dbReference>
<dbReference type="InterPro" id="IPR011333">
    <property type="entry name" value="SKP1/BTB/POZ_sf"/>
</dbReference>
<protein>
    <submittedName>
        <fullName evidence="3">BTB domain-containing protein</fullName>
    </submittedName>
</protein>
<dbReference type="CDD" id="cd18186">
    <property type="entry name" value="BTB_POZ_ZBTB_KLHL-like"/>
    <property type="match status" value="1"/>
</dbReference>
<evidence type="ECO:0000259" key="1">
    <source>
        <dbReference type="PROSITE" id="PS50097"/>
    </source>
</evidence>
<dbReference type="SUPFAM" id="SSF54695">
    <property type="entry name" value="POZ domain"/>
    <property type="match status" value="1"/>
</dbReference>
<feature type="domain" description="BTB" evidence="1">
    <location>
        <begin position="157"/>
        <end position="224"/>
    </location>
</feature>
<dbReference type="Proteomes" id="UP000492821">
    <property type="component" value="Unassembled WGS sequence"/>
</dbReference>
<evidence type="ECO:0000313" key="2">
    <source>
        <dbReference type="Proteomes" id="UP000492821"/>
    </source>
</evidence>
<accession>A0A7E4UMV8</accession>
<organism evidence="2 3">
    <name type="scientific">Panagrellus redivivus</name>
    <name type="common">Microworm</name>
    <dbReference type="NCBI Taxonomy" id="6233"/>
    <lineage>
        <taxon>Eukaryota</taxon>
        <taxon>Metazoa</taxon>
        <taxon>Ecdysozoa</taxon>
        <taxon>Nematoda</taxon>
        <taxon>Chromadorea</taxon>
        <taxon>Rhabditida</taxon>
        <taxon>Tylenchina</taxon>
        <taxon>Panagrolaimomorpha</taxon>
        <taxon>Panagrolaimoidea</taxon>
        <taxon>Panagrolaimidae</taxon>
        <taxon>Panagrellus</taxon>
    </lineage>
</organism>
<keyword evidence="2" id="KW-1185">Reference proteome</keyword>
<name>A0A7E4UMV8_PANRE</name>
<evidence type="ECO:0000313" key="3">
    <source>
        <dbReference type="WBParaSite" id="Pan_g10649.t1"/>
    </source>
</evidence>
<dbReference type="AlphaFoldDB" id="A0A7E4UMV8"/>
<dbReference type="PANTHER" id="PTHR24413">
    <property type="entry name" value="SPECKLE-TYPE POZ PROTEIN"/>
    <property type="match status" value="1"/>
</dbReference>
<dbReference type="SMART" id="SM00225">
    <property type="entry name" value="BTB"/>
    <property type="match status" value="1"/>
</dbReference>
<dbReference type="Pfam" id="PF00651">
    <property type="entry name" value="BTB"/>
    <property type="match status" value="1"/>
</dbReference>
<dbReference type="Gene3D" id="3.30.710.10">
    <property type="entry name" value="Potassium Channel Kv1.1, Chain A"/>
    <property type="match status" value="1"/>
</dbReference>
<reference evidence="3" key="2">
    <citation type="submission" date="2020-10" db="UniProtKB">
        <authorList>
            <consortium name="WormBaseParasite"/>
        </authorList>
    </citation>
    <scope>IDENTIFICATION</scope>
</reference>